<proteinExistence type="predicted"/>
<dbReference type="EMBL" id="GDKF01004831">
    <property type="protein sequence ID" value="JAT73791.1"/>
    <property type="molecule type" value="Transcribed_RNA"/>
</dbReference>
<reference evidence="1" key="1">
    <citation type="submission" date="2015-08" db="EMBL/GenBank/DDBJ databases">
        <authorList>
            <person name="Babu N.S."/>
            <person name="Beckwith C.J."/>
            <person name="Beseler K.G."/>
            <person name="Brison A."/>
            <person name="Carone J.V."/>
            <person name="Caskin T.P."/>
            <person name="Diamond M."/>
            <person name="Durham M.E."/>
            <person name="Foxe J.M."/>
            <person name="Go M."/>
            <person name="Henderson B.A."/>
            <person name="Jones I.B."/>
            <person name="McGettigan J.A."/>
            <person name="Micheletti S.J."/>
            <person name="Nasrallah M.E."/>
            <person name="Ortiz D."/>
            <person name="Piller C.R."/>
            <person name="Privatt S.R."/>
            <person name="Schneider S.L."/>
            <person name="Sharp S."/>
            <person name="Smith T.C."/>
            <person name="Stanton J.D."/>
            <person name="Ullery H.E."/>
            <person name="Wilson R.J."/>
            <person name="Serrano M.G."/>
            <person name="Buck G."/>
            <person name="Lee V."/>
            <person name="Wang Y."/>
            <person name="Carvalho R."/>
            <person name="Voegtly L."/>
            <person name="Shi R."/>
            <person name="Duckworth R."/>
            <person name="Johnson A."/>
            <person name="Loviza R."/>
            <person name="Walstead R."/>
            <person name="Shah Z."/>
            <person name="Kiflezghi M."/>
            <person name="Wade K."/>
            <person name="Ball S.L."/>
            <person name="Bradley K.W."/>
            <person name="Asai D.J."/>
            <person name="Bowman C.A."/>
            <person name="Russell D.A."/>
            <person name="Pope W.H."/>
            <person name="Jacobs-Sera D."/>
            <person name="Hendrix R.W."/>
            <person name="Hatfull G.F."/>
        </authorList>
    </citation>
    <scope>NUCLEOTIDE SEQUENCE</scope>
</reference>
<evidence type="ECO:0000313" key="1">
    <source>
        <dbReference type="EMBL" id="JAT73791.1"/>
    </source>
</evidence>
<sequence length="106" mass="11540">MCDAWRGLLTLVLGVPPRQDSGRQAHAWRCRKTPPLALSISVTTAVSFLPCTLPALNPLSPPFKLHSLGSQCFPPRPHPREDFMCTGAWRGGLPLPTRCDSPPALT</sequence>
<dbReference type="AlphaFoldDB" id="A0A1D2A3Y1"/>
<protein>
    <submittedName>
        <fullName evidence="1">Uncharacterized protein</fullName>
    </submittedName>
</protein>
<name>A0A1D2A3Y1_AUXPR</name>
<accession>A0A1D2A3Y1</accession>
<organism evidence="1">
    <name type="scientific">Auxenochlorella protothecoides</name>
    <name type="common">Green microalga</name>
    <name type="synonym">Chlorella protothecoides</name>
    <dbReference type="NCBI Taxonomy" id="3075"/>
    <lineage>
        <taxon>Eukaryota</taxon>
        <taxon>Viridiplantae</taxon>
        <taxon>Chlorophyta</taxon>
        <taxon>core chlorophytes</taxon>
        <taxon>Trebouxiophyceae</taxon>
        <taxon>Chlorellales</taxon>
        <taxon>Chlorellaceae</taxon>
        <taxon>Auxenochlorella</taxon>
    </lineage>
</organism>
<gene>
    <name evidence="1" type="ORF">g.11643</name>
</gene>